<comment type="caution">
    <text evidence="1">The sequence shown here is derived from an EMBL/GenBank/DDBJ whole genome shotgun (WGS) entry which is preliminary data.</text>
</comment>
<dbReference type="EMBL" id="PVTR01000005">
    <property type="protein sequence ID" value="PRY87924.1"/>
    <property type="molecule type" value="Genomic_DNA"/>
</dbReference>
<evidence type="ECO:0000313" key="2">
    <source>
        <dbReference type="Proteomes" id="UP000238157"/>
    </source>
</evidence>
<gene>
    <name evidence="1" type="ORF">CLW00_10544</name>
</gene>
<accession>A0A2T0WN34</accession>
<keyword evidence="2" id="KW-1185">Reference proteome</keyword>
<evidence type="ECO:0000313" key="1">
    <source>
        <dbReference type="EMBL" id="PRY87924.1"/>
    </source>
</evidence>
<sequence length="284" mass="32129">MPYITHSASGIEWEKRKKKNMKLTLFLLTCMITVLNMDRIHAQSNFSIGIDAGVRIEKPSFNDPKGYVIRNLLPNNPYGISATYQANEKWGFELGLYRIGFYRDANVYYNEPGYRPIVRHGSFGSPFLSTLQIPARVIYGTGLGFSKFSFNVFSGLNLYHQVHPSDFFGVTSGPGTPVSPDGAPELRFVSTGRVIERTSVGIEAGLELKYLLSNSFSLAYRFSGILGTRDKIFNEGSYYLVENPQDVYSFDYVQNGTALVHILSIRYRIPKKRVPEANRYFDGY</sequence>
<dbReference type="AlphaFoldDB" id="A0A2T0WN34"/>
<name>A0A2T0WN34_9BACT</name>
<proteinExistence type="predicted"/>
<reference evidence="1 2" key="1">
    <citation type="submission" date="2018-03" db="EMBL/GenBank/DDBJ databases">
        <title>Genomic Encyclopedia of Archaeal and Bacterial Type Strains, Phase II (KMG-II): from individual species to whole genera.</title>
        <authorList>
            <person name="Goeker M."/>
        </authorList>
    </citation>
    <scope>NUCLEOTIDE SEQUENCE [LARGE SCALE GENOMIC DNA]</scope>
    <source>
        <strain evidence="1 2">DSM 27929</strain>
    </source>
</reference>
<evidence type="ECO:0008006" key="3">
    <source>
        <dbReference type="Google" id="ProtNLM"/>
    </source>
</evidence>
<dbReference type="Proteomes" id="UP000238157">
    <property type="component" value="Unassembled WGS sequence"/>
</dbReference>
<protein>
    <recommendedName>
        <fullName evidence="3">Outer membrane protein with beta-barrel domain</fullName>
    </recommendedName>
</protein>
<organism evidence="1 2">
    <name type="scientific">Mongoliibacter ruber</name>
    <dbReference type="NCBI Taxonomy" id="1750599"/>
    <lineage>
        <taxon>Bacteria</taxon>
        <taxon>Pseudomonadati</taxon>
        <taxon>Bacteroidota</taxon>
        <taxon>Cytophagia</taxon>
        <taxon>Cytophagales</taxon>
        <taxon>Cyclobacteriaceae</taxon>
        <taxon>Mongoliibacter</taxon>
    </lineage>
</organism>